<dbReference type="GO" id="GO:0005737">
    <property type="term" value="C:cytoplasm"/>
    <property type="evidence" value="ECO:0007669"/>
    <property type="project" value="UniProtKB-ARBA"/>
</dbReference>
<evidence type="ECO:0000256" key="3">
    <source>
        <dbReference type="ARBA" id="ARBA00023274"/>
    </source>
</evidence>
<dbReference type="GO" id="GO:0006334">
    <property type="term" value="P:nucleosome assembly"/>
    <property type="evidence" value="ECO:0007669"/>
    <property type="project" value="InterPro"/>
</dbReference>
<dbReference type="GO" id="GO:0000786">
    <property type="term" value="C:nucleosome"/>
    <property type="evidence" value="ECO:0007669"/>
    <property type="project" value="InterPro"/>
</dbReference>
<dbReference type="HAMAP" id="MF_01363">
    <property type="entry name" value="Ribosomal_bL21"/>
    <property type="match status" value="1"/>
</dbReference>
<dbReference type="Proteomes" id="UP000238701">
    <property type="component" value="Unassembled WGS sequence"/>
</dbReference>
<evidence type="ECO:0000256" key="4">
    <source>
        <dbReference type="HAMAP-Rule" id="MF_01363"/>
    </source>
</evidence>
<organism evidence="7 8">
    <name type="scientific">Candidatus Sulfotelmatobacter kueseliae</name>
    <dbReference type="NCBI Taxonomy" id="2042962"/>
    <lineage>
        <taxon>Bacteria</taxon>
        <taxon>Pseudomonadati</taxon>
        <taxon>Acidobacteriota</taxon>
        <taxon>Terriglobia</taxon>
        <taxon>Terriglobales</taxon>
        <taxon>Candidatus Korobacteraceae</taxon>
        <taxon>Candidatus Sulfotelmatobacter</taxon>
    </lineage>
</organism>
<feature type="compositionally biased region" description="Basic residues" evidence="6">
    <location>
        <begin position="141"/>
        <end position="157"/>
    </location>
</feature>
<proteinExistence type="inferred from homology"/>
<dbReference type="InterPro" id="IPR005819">
    <property type="entry name" value="H1/H5"/>
</dbReference>
<keyword evidence="3 4" id="KW-0687">Ribonucleoprotein</keyword>
<dbReference type="InterPro" id="IPR001787">
    <property type="entry name" value="Ribosomal_bL21"/>
</dbReference>
<feature type="compositionally biased region" description="Basic and acidic residues" evidence="6">
    <location>
        <begin position="108"/>
        <end position="121"/>
    </location>
</feature>
<name>A0A2U3L675_9BACT</name>
<dbReference type="SUPFAM" id="SSF141091">
    <property type="entry name" value="L21p-like"/>
    <property type="match status" value="1"/>
</dbReference>
<gene>
    <name evidence="4 7" type="primary">rplU</name>
    <name evidence="7" type="ORF">SBA1_740025</name>
</gene>
<accession>A0A2U3L675</accession>
<dbReference type="Pfam" id="PF00829">
    <property type="entry name" value="Ribosomal_L21p"/>
    <property type="match status" value="1"/>
</dbReference>
<sequence length="157" mass="16833">MYAVIRAGGKQYRVAPGDVIQVEKLGDGTGGQVEFPVVAVSSAEGQVAKESGARVVGQVVEHGRGPKLLVFHYKRKKQYKKLRGHRQGYTAVRIIEIASGGQSFKAPELPKKEAKPRKVQEAEPEAPAAEAKAAKPEAKKKAAAPKKAAKKTPAKKK</sequence>
<evidence type="ECO:0000256" key="5">
    <source>
        <dbReference type="RuleBase" id="RU000562"/>
    </source>
</evidence>
<evidence type="ECO:0000256" key="2">
    <source>
        <dbReference type="ARBA" id="ARBA00022980"/>
    </source>
</evidence>
<keyword evidence="4 5" id="KW-0699">rRNA-binding</keyword>
<dbReference type="NCBIfam" id="TIGR00061">
    <property type="entry name" value="L21"/>
    <property type="match status" value="1"/>
</dbReference>
<dbReference type="EMBL" id="OMOD01000171">
    <property type="protein sequence ID" value="SPF47411.1"/>
    <property type="molecule type" value="Genomic_DNA"/>
</dbReference>
<dbReference type="GO" id="GO:0003677">
    <property type="term" value="F:DNA binding"/>
    <property type="evidence" value="ECO:0007669"/>
    <property type="project" value="InterPro"/>
</dbReference>
<dbReference type="AlphaFoldDB" id="A0A2U3L675"/>
<comment type="similarity">
    <text evidence="1 4 5">Belongs to the bacterial ribosomal protein bL21 family.</text>
</comment>
<dbReference type="GO" id="GO:0005840">
    <property type="term" value="C:ribosome"/>
    <property type="evidence" value="ECO:0007669"/>
    <property type="project" value="UniProtKB-KW"/>
</dbReference>
<protein>
    <recommendedName>
        <fullName evidence="4">Large ribosomal subunit protein bL21</fullName>
    </recommendedName>
</protein>
<dbReference type="GO" id="GO:1990904">
    <property type="term" value="C:ribonucleoprotein complex"/>
    <property type="evidence" value="ECO:0007669"/>
    <property type="project" value="UniProtKB-KW"/>
</dbReference>
<evidence type="ECO:0000313" key="7">
    <source>
        <dbReference type="EMBL" id="SPF47411.1"/>
    </source>
</evidence>
<reference evidence="8" key="1">
    <citation type="submission" date="2018-02" db="EMBL/GenBank/DDBJ databases">
        <authorList>
            <person name="Hausmann B."/>
        </authorList>
    </citation>
    <scope>NUCLEOTIDE SEQUENCE [LARGE SCALE GENOMIC DNA]</scope>
    <source>
        <strain evidence="8">Peat soil MAG SbA1</strain>
    </source>
</reference>
<dbReference type="PANTHER" id="PTHR21349:SF0">
    <property type="entry name" value="LARGE RIBOSOMAL SUBUNIT PROTEIN BL21M"/>
    <property type="match status" value="1"/>
</dbReference>
<dbReference type="GO" id="GO:0030527">
    <property type="term" value="F:structural constituent of chromatin"/>
    <property type="evidence" value="ECO:0007669"/>
    <property type="project" value="InterPro"/>
</dbReference>
<keyword evidence="4 5" id="KW-0694">RNA-binding</keyword>
<evidence type="ECO:0000256" key="1">
    <source>
        <dbReference type="ARBA" id="ARBA00008563"/>
    </source>
</evidence>
<evidence type="ECO:0000313" key="8">
    <source>
        <dbReference type="Proteomes" id="UP000238701"/>
    </source>
</evidence>
<evidence type="ECO:0000256" key="6">
    <source>
        <dbReference type="SAM" id="MobiDB-lite"/>
    </source>
</evidence>
<dbReference type="GO" id="GO:0019843">
    <property type="term" value="F:rRNA binding"/>
    <property type="evidence" value="ECO:0007669"/>
    <property type="project" value="UniProtKB-UniRule"/>
</dbReference>
<dbReference type="GO" id="GO:0006412">
    <property type="term" value="P:translation"/>
    <property type="evidence" value="ECO:0007669"/>
    <property type="project" value="UniProtKB-UniRule"/>
</dbReference>
<keyword evidence="2 4" id="KW-0689">Ribosomal protein</keyword>
<dbReference type="InterPro" id="IPR036164">
    <property type="entry name" value="bL21-like_sf"/>
</dbReference>
<comment type="subunit">
    <text evidence="4">Part of the 50S ribosomal subunit. Contacts protein L20.</text>
</comment>
<feature type="region of interest" description="Disordered" evidence="6">
    <location>
        <begin position="105"/>
        <end position="157"/>
    </location>
</feature>
<dbReference type="OrthoDB" id="9813334at2"/>
<dbReference type="InterPro" id="IPR028909">
    <property type="entry name" value="bL21-like"/>
</dbReference>
<dbReference type="PANTHER" id="PTHR21349">
    <property type="entry name" value="50S RIBOSOMAL PROTEIN L21"/>
    <property type="match status" value="1"/>
</dbReference>
<dbReference type="GO" id="GO:0003735">
    <property type="term" value="F:structural constituent of ribosome"/>
    <property type="evidence" value="ECO:0007669"/>
    <property type="project" value="InterPro"/>
</dbReference>
<comment type="function">
    <text evidence="4 5">This protein binds to 23S rRNA in the presence of protein L20.</text>
</comment>
<dbReference type="PRINTS" id="PR00624">
    <property type="entry name" value="HISTONEH5"/>
</dbReference>